<dbReference type="AlphaFoldDB" id="A0A5B7F903"/>
<dbReference type="EMBL" id="VSRR010005930">
    <property type="protein sequence ID" value="MPC43651.1"/>
    <property type="molecule type" value="Genomic_DNA"/>
</dbReference>
<evidence type="ECO:0000313" key="1">
    <source>
        <dbReference type="EMBL" id="MPC43651.1"/>
    </source>
</evidence>
<keyword evidence="2" id="KW-1185">Reference proteome</keyword>
<name>A0A5B7F903_PORTR</name>
<organism evidence="1 2">
    <name type="scientific">Portunus trituberculatus</name>
    <name type="common">Swimming crab</name>
    <name type="synonym">Neptunus trituberculatus</name>
    <dbReference type="NCBI Taxonomy" id="210409"/>
    <lineage>
        <taxon>Eukaryota</taxon>
        <taxon>Metazoa</taxon>
        <taxon>Ecdysozoa</taxon>
        <taxon>Arthropoda</taxon>
        <taxon>Crustacea</taxon>
        <taxon>Multicrustacea</taxon>
        <taxon>Malacostraca</taxon>
        <taxon>Eumalacostraca</taxon>
        <taxon>Eucarida</taxon>
        <taxon>Decapoda</taxon>
        <taxon>Pleocyemata</taxon>
        <taxon>Brachyura</taxon>
        <taxon>Eubrachyura</taxon>
        <taxon>Portunoidea</taxon>
        <taxon>Portunidae</taxon>
        <taxon>Portuninae</taxon>
        <taxon>Portunus</taxon>
    </lineage>
</organism>
<sequence>MPHAALRKAMNVLFTSSSAVPLRPLAFLPAILHSSTRRSPPAPTSLIVLLPSHFSGMAESNGNRLSFQRSFGFHGSTSSPKDGAHLLQAPVSPLSVWLGLLVVGAVGDSDARLLPCTPPERNSKVGSLSIVVALWHQQQHHRRGLSVVLRGGLNLASPGPALCTQQYGSCVRDGPKWGRAEGSPASASLLGHSVKIHLQILRVRLSTSTATCAGYAAGRVCWLFDLPCRTCSSGGRWTSCSFLGHRDLEKRSGAHATREFSVCVWVWVWVWVWVGGGEIKGGYKYGDCCICPFLLHSSTDPSVVSRT</sequence>
<dbReference type="Proteomes" id="UP000324222">
    <property type="component" value="Unassembled WGS sequence"/>
</dbReference>
<comment type="caution">
    <text evidence="1">The sequence shown here is derived from an EMBL/GenBank/DDBJ whole genome shotgun (WGS) entry which is preliminary data.</text>
</comment>
<proteinExistence type="predicted"/>
<reference evidence="1 2" key="1">
    <citation type="submission" date="2019-05" db="EMBL/GenBank/DDBJ databases">
        <title>Another draft genome of Portunus trituberculatus and its Hox gene families provides insights of decapod evolution.</title>
        <authorList>
            <person name="Jeong J.-H."/>
            <person name="Song I."/>
            <person name="Kim S."/>
            <person name="Choi T."/>
            <person name="Kim D."/>
            <person name="Ryu S."/>
            <person name="Kim W."/>
        </authorList>
    </citation>
    <scope>NUCLEOTIDE SEQUENCE [LARGE SCALE GENOMIC DNA]</scope>
    <source>
        <tissue evidence="1">Muscle</tissue>
    </source>
</reference>
<accession>A0A5B7F903</accession>
<protein>
    <submittedName>
        <fullName evidence="1">Uncharacterized protein</fullName>
    </submittedName>
</protein>
<gene>
    <name evidence="1" type="ORF">E2C01_037304</name>
</gene>
<evidence type="ECO:0000313" key="2">
    <source>
        <dbReference type="Proteomes" id="UP000324222"/>
    </source>
</evidence>